<evidence type="ECO:0000256" key="9">
    <source>
        <dbReference type="SAM" id="SignalP"/>
    </source>
</evidence>
<keyword evidence="5 8" id="KW-0697">Rotamase</keyword>
<dbReference type="InterPro" id="IPR050245">
    <property type="entry name" value="PrsA_foldase"/>
</dbReference>
<evidence type="ECO:0000256" key="4">
    <source>
        <dbReference type="ARBA" id="ARBA00018370"/>
    </source>
</evidence>
<dbReference type="EC" id="5.2.1.8" evidence="3"/>
<dbReference type="Gene3D" id="3.10.50.40">
    <property type="match status" value="1"/>
</dbReference>
<dbReference type="SUPFAM" id="SSF109998">
    <property type="entry name" value="Triger factor/SurA peptide-binding domain-like"/>
    <property type="match status" value="1"/>
</dbReference>
<dbReference type="InterPro" id="IPR027304">
    <property type="entry name" value="Trigger_fact/SurA_dom_sf"/>
</dbReference>
<evidence type="ECO:0000256" key="6">
    <source>
        <dbReference type="ARBA" id="ARBA00030642"/>
    </source>
</evidence>
<organism evidence="11 12">
    <name type="scientific">Caulobacter ginsengisoli</name>
    <dbReference type="NCBI Taxonomy" id="400775"/>
    <lineage>
        <taxon>Bacteria</taxon>
        <taxon>Pseudomonadati</taxon>
        <taxon>Pseudomonadota</taxon>
        <taxon>Alphaproteobacteria</taxon>
        <taxon>Caulobacterales</taxon>
        <taxon>Caulobacteraceae</taxon>
        <taxon>Caulobacter</taxon>
    </lineage>
</organism>
<keyword evidence="12" id="KW-1185">Reference proteome</keyword>
<gene>
    <name evidence="11" type="ORF">QO010_003290</name>
</gene>
<feature type="domain" description="PpiC" evidence="10">
    <location>
        <begin position="172"/>
        <end position="270"/>
    </location>
</feature>
<evidence type="ECO:0000313" key="12">
    <source>
        <dbReference type="Proteomes" id="UP001228905"/>
    </source>
</evidence>
<sequence>MRLWRSMAALLAAAMLAAAGPAPAQDSLSADNGVAAKVNGEAISTYDLVQRMRLLVLLSGLKPDEQTVGWLQRFALTGLINDRLKTQEFARFRPLSELDGDIDDQIRAMGRGDPARVLGPLGQDGVQADSLRAYLRGQIAWANLARGRLGGRVQIGEAQAAQAAATLNDPATAKVRLTGLFLSDLSTGDRASGLAMAAQLAAQIRAGASLEGLGGAFSDMSPYTAGPDGRWMTIDSLDPEVAAAIAAAPLGALGEPIETREGVLLLVVLERYEPGGGTPPNVTAETMAGLLKEDRLASLAGRYLRDLKSSAEISP</sequence>
<evidence type="ECO:0000256" key="8">
    <source>
        <dbReference type="PROSITE-ProRule" id="PRU00278"/>
    </source>
</evidence>
<name>A0ABU0IU18_9CAUL</name>
<evidence type="ECO:0000313" key="11">
    <source>
        <dbReference type="EMBL" id="MDQ0465501.1"/>
    </source>
</evidence>
<dbReference type="PANTHER" id="PTHR47245">
    <property type="entry name" value="PEPTIDYLPROLYL ISOMERASE"/>
    <property type="match status" value="1"/>
</dbReference>
<reference evidence="11 12" key="1">
    <citation type="submission" date="2023-07" db="EMBL/GenBank/DDBJ databases">
        <title>Genomic Encyclopedia of Type Strains, Phase IV (KMG-IV): sequencing the most valuable type-strain genomes for metagenomic binning, comparative biology and taxonomic classification.</title>
        <authorList>
            <person name="Goeker M."/>
        </authorList>
    </citation>
    <scope>NUCLEOTIDE SEQUENCE [LARGE SCALE GENOMIC DNA]</scope>
    <source>
        <strain evidence="11 12">DSM 18695</strain>
    </source>
</reference>
<keyword evidence="8" id="KW-0413">Isomerase</keyword>
<proteinExistence type="inferred from homology"/>
<evidence type="ECO:0000256" key="1">
    <source>
        <dbReference type="ARBA" id="ARBA00000971"/>
    </source>
</evidence>
<protein>
    <recommendedName>
        <fullName evidence="4">Parvulin-like PPIase</fullName>
        <ecNumber evidence="3">5.2.1.8</ecNumber>
    </recommendedName>
    <alternativeName>
        <fullName evidence="6">Peptidyl-prolyl cis-trans isomerase plp</fullName>
    </alternativeName>
    <alternativeName>
        <fullName evidence="7">Rotamase plp</fullName>
    </alternativeName>
</protein>
<evidence type="ECO:0000259" key="10">
    <source>
        <dbReference type="PROSITE" id="PS50198"/>
    </source>
</evidence>
<comment type="catalytic activity">
    <reaction evidence="1">
        <text>[protein]-peptidylproline (omega=180) = [protein]-peptidylproline (omega=0)</text>
        <dbReference type="Rhea" id="RHEA:16237"/>
        <dbReference type="Rhea" id="RHEA-COMP:10747"/>
        <dbReference type="Rhea" id="RHEA-COMP:10748"/>
        <dbReference type="ChEBI" id="CHEBI:83833"/>
        <dbReference type="ChEBI" id="CHEBI:83834"/>
        <dbReference type="EC" id="5.2.1.8"/>
    </reaction>
</comment>
<dbReference type="PANTHER" id="PTHR47245:SF2">
    <property type="entry name" value="PEPTIDYL-PROLYL CIS-TRANS ISOMERASE HP_0175-RELATED"/>
    <property type="match status" value="1"/>
</dbReference>
<dbReference type="Gene3D" id="1.10.4030.10">
    <property type="entry name" value="Porin chaperone SurA, peptide-binding domain"/>
    <property type="match status" value="1"/>
</dbReference>
<keyword evidence="9" id="KW-0732">Signal</keyword>
<evidence type="ECO:0000256" key="3">
    <source>
        <dbReference type="ARBA" id="ARBA00013194"/>
    </source>
</evidence>
<feature type="signal peptide" evidence="9">
    <location>
        <begin position="1"/>
        <end position="24"/>
    </location>
</feature>
<comment type="similarity">
    <text evidence="2">Belongs to the PpiC/parvulin rotamase family.</text>
</comment>
<evidence type="ECO:0000256" key="7">
    <source>
        <dbReference type="ARBA" id="ARBA00031484"/>
    </source>
</evidence>
<dbReference type="EMBL" id="JAUSVS010000007">
    <property type="protein sequence ID" value="MDQ0465501.1"/>
    <property type="molecule type" value="Genomic_DNA"/>
</dbReference>
<evidence type="ECO:0000256" key="2">
    <source>
        <dbReference type="ARBA" id="ARBA00007656"/>
    </source>
</evidence>
<dbReference type="SUPFAM" id="SSF54534">
    <property type="entry name" value="FKBP-like"/>
    <property type="match status" value="1"/>
</dbReference>
<dbReference type="InterPro" id="IPR046357">
    <property type="entry name" value="PPIase_dom_sf"/>
</dbReference>
<accession>A0ABU0IU18</accession>
<dbReference type="Proteomes" id="UP001228905">
    <property type="component" value="Unassembled WGS sequence"/>
</dbReference>
<dbReference type="Pfam" id="PF00639">
    <property type="entry name" value="Rotamase"/>
    <property type="match status" value="1"/>
</dbReference>
<dbReference type="PROSITE" id="PS50198">
    <property type="entry name" value="PPIC_PPIASE_2"/>
    <property type="match status" value="1"/>
</dbReference>
<dbReference type="RefSeq" id="WP_307350885.1">
    <property type="nucleotide sequence ID" value="NZ_JAUSVS010000007.1"/>
</dbReference>
<feature type="chain" id="PRO_5046864279" description="Parvulin-like PPIase" evidence="9">
    <location>
        <begin position="25"/>
        <end position="315"/>
    </location>
</feature>
<dbReference type="InterPro" id="IPR000297">
    <property type="entry name" value="PPIase_PpiC"/>
</dbReference>
<comment type="caution">
    <text evidence="11">The sequence shown here is derived from an EMBL/GenBank/DDBJ whole genome shotgun (WGS) entry which is preliminary data.</text>
</comment>
<evidence type="ECO:0000256" key="5">
    <source>
        <dbReference type="ARBA" id="ARBA00023110"/>
    </source>
</evidence>